<keyword evidence="3" id="KW-1185">Reference proteome</keyword>
<evidence type="ECO:0000313" key="2">
    <source>
        <dbReference type="EMBL" id="GBP04466.1"/>
    </source>
</evidence>
<dbReference type="Proteomes" id="UP000299102">
    <property type="component" value="Unassembled WGS sequence"/>
</dbReference>
<dbReference type="GO" id="GO:0005737">
    <property type="term" value="C:cytoplasm"/>
    <property type="evidence" value="ECO:0007669"/>
    <property type="project" value="TreeGrafter"/>
</dbReference>
<gene>
    <name evidence="2" type="ORF">EVAR_3853_1</name>
</gene>
<dbReference type="EMBL" id="BGZK01000014">
    <property type="protein sequence ID" value="GBP04466.1"/>
    <property type="molecule type" value="Genomic_DNA"/>
</dbReference>
<evidence type="ECO:0000313" key="3">
    <source>
        <dbReference type="Proteomes" id="UP000299102"/>
    </source>
</evidence>
<evidence type="ECO:0000256" key="1">
    <source>
        <dbReference type="ARBA" id="ARBA00010105"/>
    </source>
</evidence>
<sequence>MKVGTHDGVFHCDEVLACYMLKQLPEYKNAEIIRTRETEKLKECDIVVDVGAEFDHENRRYDHHQREFKETLSSLRPELGDKYKIKLSSAGLVYAYYGEEVIKQLVPANCELKTENLKLIYRKVYENFIEEIDAIDNGVPMTDEEPKYKIRTHISARVGRLNPEWNSKQEQNIDEIFQKAMKLVSEEFLYTLHYFVNIWLPARDFVRSALESRFETHKSGEIVEFKERFPWKEHLFDLETELGMQNEIKYVIFNDKPNSWRVQAVPVNPTSFVTRQHSDSKSEELVIFSSYPRINLILISSYDVNRCSDRACALTRTDDSRAVAMSDLLSKRMVGRRDELLSDVAGISDCIFCHATGFIGGNRNRDGYGNGSARGTRLGVARRDRTPAHKDIHVSRECEQPPATMPSRSRSMPTGANAGHPACVCAAEHARCAPRYALRPGPACIFCDYPQFIEIPEIHPTAPKLLSPHFNSLKCRRLGTAANKDMYSTGTATPALTEASRCPTPRAYHAADGGALARTS</sequence>
<dbReference type="GO" id="GO:0005634">
    <property type="term" value="C:nucleus"/>
    <property type="evidence" value="ECO:0007669"/>
    <property type="project" value="TreeGrafter"/>
</dbReference>
<dbReference type="PANTHER" id="PTHR11215:SF1">
    <property type="entry name" value="MYG1 EXONUCLEASE"/>
    <property type="match status" value="1"/>
</dbReference>
<name>A0A4C1SRC3_EUMVA</name>
<proteinExistence type="inferred from homology"/>
<dbReference type="Pfam" id="PF03690">
    <property type="entry name" value="MYG1_exonuc"/>
    <property type="match status" value="2"/>
</dbReference>
<dbReference type="STRING" id="151549.A0A4C1SRC3"/>
<reference evidence="2 3" key="1">
    <citation type="journal article" date="2019" name="Commun. Biol.">
        <title>The bagworm genome reveals a unique fibroin gene that provides high tensile strength.</title>
        <authorList>
            <person name="Kono N."/>
            <person name="Nakamura H."/>
            <person name="Ohtoshi R."/>
            <person name="Tomita M."/>
            <person name="Numata K."/>
            <person name="Arakawa K."/>
        </authorList>
    </citation>
    <scope>NUCLEOTIDE SEQUENCE [LARGE SCALE GENOMIC DNA]</scope>
</reference>
<dbReference type="PANTHER" id="PTHR11215">
    <property type="entry name" value="METAL DEPENDENT HYDROLASE - RELATED"/>
    <property type="match status" value="1"/>
</dbReference>
<dbReference type="AlphaFoldDB" id="A0A4C1SRC3"/>
<comment type="similarity">
    <text evidence="1">Belongs to the MYG1 family.</text>
</comment>
<accession>A0A4C1SRC3</accession>
<protein>
    <submittedName>
        <fullName evidence="2">UPF0160 protein MYG1, mitochondrial</fullName>
    </submittedName>
</protein>
<dbReference type="OrthoDB" id="10265310at2759"/>
<organism evidence="2 3">
    <name type="scientific">Eumeta variegata</name>
    <name type="common">Bagworm moth</name>
    <name type="synonym">Eumeta japonica</name>
    <dbReference type="NCBI Taxonomy" id="151549"/>
    <lineage>
        <taxon>Eukaryota</taxon>
        <taxon>Metazoa</taxon>
        <taxon>Ecdysozoa</taxon>
        <taxon>Arthropoda</taxon>
        <taxon>Hexapoda</taxon>
        <taxon>Insecta</taxon>
        <taxon>Pterygota</taxon>
        <taxon>Neoptera</taxon>
        <taxon>Endopterygota</taxon>
        <taxon>Lepidoptera</taxon>
        <taxon>Glossata</taxon>
        <taxon>Ditrysia</taxon>
        <taxon>Tineoidea</taxon>
        <taxon>Psychidae</taxon>
        <taxon>Oiketicinae</taxon>
        <taxon>Eumeta</taxon>
    </lineage>
</organism>
<dbReference type="InterPro" id="IPR003226">
    <property type="entry name" value="MYG1_exonuclease"/>
</dbReference>
<comment type="caution">
    <text evidence="2">The sequence shown here is derived from an EMBL/GenBank/DDBJ whole genome shotgun (WGS) entry which is preliminary data.</text>
</comment>